<organism evidence="3 4">
    <name type="scientific">Talaromyces atroroseus</name>
    <dbReference type="NCBI Taxonomy" id="1441469"/>
    <lineage>
        <taxon>Eukaryota</taxon>
        <taxon>Fungi</taxon>
        <taxon>Dikarya</taxon>
        <taxon>Ascomycota</taxon>
        <taxon>Pezizomycotina</taxon>
        <taxon>Eurotiomycetes</taxon>
        <taxon>Eurotiomycetidae</taxon>
        <taxon>Eurotiales</taxon>
        <taxon>Trichocomaceae</taxon>
        <taxon>Talaromyces</taxon>
        <taxon>Talaromyces sect. Trachyspermi</taxon>
    </lineage>
</organism>
<dbReference type="SUPFAM" id="SSF56219">
    <property type="entry name" value="DNase I-like"/>
    <property type="match status" value="1"/>
</dbReference>
<evidence type="ECO:0000259" key="2">
    <source>
        <dbReference type="Pfam" id="PF14529"/>
    </source>
</evidence>
<feature type="compositionally biased region" description="Basic residues" evidence="1">
    <location>
        <begin position="174"/>
        <end position="185"/>
    </location>
</feature>
<feature type="compositionally biased region" description="Low complexity" evidence="1">
    <location>
        <begin position="147"/>
        <end position="158"/>
    </location>
</feature>
<evidence type="ECO:0000313" key="4">
    <source>
        <dbReference type="Proteomes" id="UP000214365"/>
    </source>
</evidence>
<dbReference type="PANTHER" id="PTHR33395">
    <property type="entry name" value="TRANSCRIPTASE, PUTATIVE-RELATED-RELATED"/>
    <property type="match status" value="1"/>
</dbReference>
<reference evidence="3 4" key="1">
    <citation type="submission" date="2015-06" db="EMBL/GenBank/DDBJ databases">
        <title>Talaromyces atroroseus IBT 11181 draft genome.</title>
        <authorList>
            <person name="Rasmussen K.B."/>
            <person name="Rasmussen S."/>
            <person name="Petersen B."/>
            <person name="Sicheritz-Ponten T."/>
            <person name="Mortensen U.H."/>
            <person name="Thrane U."/>
        </authorList>
    </citation>
    <scope>NUCLEOTIDE SEQUENCE [LARGE SCALE GENOMIC DNA]</scope>
    <source>
        <strain evidence="3 4">IBT 11181</strain>
    </source>
</reference>
<sequence>MFDDDRVANFIINRGLVIKGKLHPCQIYDKSVNLQQCFKRQMYKHIAKHCRRGLHCAYCAGNHDSGDCPIKQDWEHAKCANCEAENLQIKDPSKKLDTKHFAYARECLIRVQHLLEVQQRRTYGPHYHPTVARPGAITPGLTTANDPTPAEAAAAANERSPRAPAREAATARTAKSRSKSTAARKRAVEAEPDSPTVALASKPTTRSSKKTMHNKEAPTDDIISEQRVTNGITYESAASRRRTAQGITAARATPILQSDILSTVKAVHRDRSVRSADLDDESEDELSAISTVRTQANCWKSRDEVQMHLLGEKELHSYEILAIQEPYINKRTNPMTTYSQALEGHFHVLLQPVAPEDWDRHPRVCFYVNKNLDATQWEIHYHTRDLSTLSIRTNNKEIIHIHNAYNPGLASNDEPVLRDLQMAIESHSGFHVALGDFNLHHPLWAAPDYARVDEEATELIDIMDVHNMRQLLPRGTITYEKAGAATTIDLIWASDELEQRLVRCQDRREWWYGADHVPIYTEFSLELTKAPEVHKKQWDATDWDLFTKLITNHNWSPLPLRNTKTIDEEVRRLVSAIHEASELATPTKRITGFSTPGYTPEMGDVARLRRQARRMKHQSSQLARELHRSRIEEATQSLDGFWNVARWVRSRGSPRATFTPTLKHRDCEYSSPMEKAQLFREVLHPEPPVASLQDISGYRYPQRHEMPPITAHEVRAAISNVKPNKAPGPDGIPNL</sequence>
<dbReference type="Proteomes" id="UP000214365">
    <property type="component" value="Unassembled WGS sequence"/>
</dbReference>
<keyword evidence="4" id="KW-1185">Reference proteome</keyword>
<dbReference type="GO" id="GO:0031012">
    <property type="term" value="C:extracellular matrix"/>
    <property type="evidence" value="ECO:0007669"/>
    <property type="project" value="TreeGrafter"/>
</dbReference>
<evidence type="ECO:0000256" key="1">
    <source>
        <dbReference type="SAM" id="MobiDB-lite"/>
    </source>
</evidence>
<comment type="caution">
    <text evidence="3">The sequence shown here is derived from an EMBL/GenBank/DDBJ whole genome shotgun (WGS) entry which is preliminary data.</text>
</comment>
<protein>
    <recommendedName>
        <fullName evidence="2">Endonuclease/exonuclease/phosphatase domain-containing protein</fullName>
    </recommendedName>
</protein>
<feature type="domain" description="Endonuclease/exonuclease/phosphatase" evidence="2">
    <location>
        <begin position="399"/>
        <end position="520"/>
    </location>
</feature>
<dbReference type="Pfam" id="PF14529">
    <property type="entry name" value="Exo_endo_phos_2"/>
    <property type="match status" value="1"/>
</dbReference>
<feature type="region of interest" description="Disordered" evidence="1">
    <location>
        <begin position="126"/>
        <end position="217"/>
    </location>
</feature>
<accession>A0A1Q5Q7M9</accession>
<dbReference type="GeneID" id="31008120"/>
<dbReference type="STRING" id="1441469.A0A1Q5Q7M9"/>
<feature type="non-terminal residue" evidence="3">
    <location>
        <position position="735"/>
    </location>
</feature>
<gene>
    <name evidence="3" type="ORF">UA08_08364</name>
</gene>
<dbReference type="RefSeq" id="XP_020116338.1">
    <property type="nucleotide sequence ID" value="XM_020263465.1"/>
</dbReference>
<dbReference type="OrthoDB" id="4464205at2759"/>
<name>A0A1Q5Q7M9_TALAT</name>
<proteinExistence type="predicted"/>
<dbReference type="Gene3D" id="3.60.10.10">
    <property type="entry name" value="Endonuclease/exonuclease/phosphatase"/>
    <property type="match status" value="1"/>
</dbReference>
<dbReference type="InterPro" id="IPR005135">
    <property type="entry name" value="Endo/exonuclease/phosphatase"/>
</dbReference>
<dbReference type="GO" id="GO:0003824">
    <property type="term" value="F:catalytic activity"/>
    <property type="evidence" value="ECO:0007669"/>
    <property type="project" value="InterPro"/>
</dbReference>
<dbReference type="AlphaFoldDB" id="A0A1Q5Q7M9"/>
<evidence type="ECO:0000313" key="3">
    <source>
        <dbReference type="EMBL" id="OKL56217.1"/>
    </source>
</evidence>
<dbReference type="PANTHER" id="PTHR33395:SF22">
    <property type="entry name" value="REVERSE TRANSCRIPTASE DOMAIN-CONTAINING PROTEIN"/>
    <property type="match status" value="1"/>
</dbReference>
<dbReference type="InterPro" id="IPR036691">
    <property type="entry name" value="Endo/exonu/phosph_ase_sf"/>
</dbReference>
<dbReference type="EMBL" id="LFMY01000015">
    <property type="protein sequence ID" value="OKL56217.1"/>
    <property type="molecule type" value="Genomic_DNA"/>
</dbReference>